<dbReference type="Gene3D" id="1.20.1560.10">
    <property type="entry name" value="ABC transporter type 1, transmembrane domain"/>
    <property type="match status" value="1"/>
</dbReference>
<evidence type="ECO:0000256" key="7">
    <source>
        <dbReference type="SAM" id="MobiDB-lite"/>
    </source>
</evidence>
<dbReference type="PROSITE" id="PS50929">
    <property type="entry name" value="ABC_TM1F"/>
    <property type="match status" value="1"/>
</dbReference>
<dbReference type="SUPFAM" id="SSF52540">
    <property type="entry name" value="P-loop containing nucleoside triphosphate hydrolases"/>
    <property type="match status" value="1"/>
</dbReference>
<dbReference type="InterPro" id="IPR011527">
    <property type="entry name" value="ABC1_TM_dom"/>
</dbReference>
<dbReference type="InterPro" id="IPR027417">
    <property type="entry name" value="P-loop_NTPase"/>
</dbReference>
<keyword evidence="2 8" id="KW-0812">Transmembrane</keyword>
<dbReference type="InterPro" id="IPR003439">
    <property type="entry name" value="ABC_transporter-like_ATP-bd"/>
</dbReference>
<evidence type="ECO:0000256" key="3">
    <source>
        <dbReference type="ARBA" id="ARBA00022741"/>
    </source>
</evidence>
<dbReference type="SMART" id="SM00382">
    <property type="entry name" value="AAA"/>
    <property type="match status" value="1"/>
</dbReference>
<dbReference type="PROSITE" id="PS50893">
    <property type="entry name" value="ABC_TRANSPORTER_2"/>
    <property type="match status" value="1"/>
</dbReference>
<keyword evidence="6 8" id="KW-0472">Membrane</keyword>
<comment type="caution">
    <text evidence="11">The sequence shown here is derived from an EMBL/GenBank/DDBJ whole genome shotgun (WGS) entry which is preliminary data.</text>
</comment>
<name>A0ABP5CI67_9ACTN</name>
<dbReference type="Gene3D" id="3.40.50.300">
    <property type="entry name" value="P-loop containing nucleotide triphosphate hydrolases"/>
    <property type="match status" value="1"/>
</dbReference>
<keyword evidence="4 11" id="KW-0067">ATP-binding</keyword>
<feature type="domain" description="ABC transmembrane type-1" evidence="10">
    <location>
        <begin position="85"/>
        <end position="372"/>
    </location>
</feature>
<feature type="region of interest" description="Disordered" evidence="7">
    <location>
        <begin position="1"/>
        <end position="41"/>
    </location>
</feature>
<organism evidence="11 12">
    <name type="scientific">Catenulispora subtropica</name>
    <dbReference type="NCBI Taxonomy" id="450798"/>
    <lineage>
        <taxon>Bacteria</taxon>
        <taxon>Bacillati</taxon>
        <taxon>Actinomycetota</taxon>
        <taxon>Actinomycetes</taxon>
        <taxon>Catenulisporales</taxon>
        <taxon>Catenulisporaceae</taxon>
        <taxon>Catenulispora</taxon>
    </lineage>
</organism>
<dbReference type="RefSeq" id="WP_344656861.1">
    <property type="nucleotide sequence ID" value="NZ_BAAAQM010000009.1"/>
</dbReference>
<dbReference type="InterPro" id="IPR003593">
    <property type="entry name" value="AAA+_ATPase"/>
</dbReference>
<accession>A0ABP5CI67</accession>
<proteinExistence type="predicted"/>
<feature type="transmembrane region" description="Helical" evidence="8">
    <location>
        <begin position="83"/>
        <end position="109"/>
    </location>
</feature>
<dbReference type="EMBL" id="BAAAQM010000009">
    <property type="protein sequence ID" value="GAA1964419.1"/>
    <property type="molecule type" value="Genomic_DNA"/>
</dbReference>
<keyword evidence="12" id="KW-1185">Reference proteome</keyword>
<protein>
    <submittedName>
        <fullName evidence="11">ABC transporter ATP-binding protein</fullName>
    </submittedName>
</protein>
<evidence type="ECO:0000313" key="11">
    <source>
        <dbReference type="EMBL" id="GAA1964419.1"/>
    </source>
</evidence>
<evidence type="ECO:0000256" key="2">
    <source>
        <dbReference type="ARBA" id="ARBA00022692"/>
    </source>
</evidence>
<feature type="transmembrane region" description="Helical" evidence="8">
    <location>
        <begin position="227"/>
        <end position="246"/>
    </location>
</feature>
<reference evidence="12" key="1">
    <citation type="journal article" date="2019" name="Int. J. Syst. Evol. Microbiol.">
        <title>The Global Catalogue of Microorganisms (GCM) 10K type strain sequencing project: providing services to taxonomists for standard genome sequencing and annotation.</title>
        <authorList>
            <consortium name="The Broad Institute Genomics Platform"/>
            <consortium name="The Broad Institute Genome Sequencing Center for Infectious Disease"/>
            <person name="Wu L."/>
            <person name="Ma J."/>
        </authorList>
    </citation>
    <scope>NUCLEOTIDE SEQUENCE [LARGE SCALE GENOMIC DNA]</scope>
    <source>
        <strain evidence="12">JCM 16013</strain>
    </source>
</reference>
<evidence type="ECO:0000259" key="9">
    <source>
        <dbReference type="PROSITE" id="PS50893"/>
    </source>
</evidence>
<dbReference type="Pfam" id="PF00005">
    <property type="entry name" value="ABC_tran"/>
    <property type="match status" value="1"/>
</dbReference>
<dbReference type="InterPro" id="IPR039421">
    <property type="entry name" value="Type_1_exporter"/>
</dbReference>
<evidence type="ECO:0000256" key="6">
    <source>
        <dbReference type="ARBA" id="ARBA00023136"/>
    </source>
</evidence>
<dbReference type="PANTHER" id="PTHR24221">
    <property type="entry name" value="ATP-BINDING CASSETTE SUB-FAMILY B"/>
    <property type="match status" value="1"/>
</dbReference>
<evidence type="ECO:0000313" key="12">
    <source>
        <dbReference type="Proteomes" id="UP001499854"/>
    </source>
</evidence>
<feature type="domain" description="ABC transporter" evidence="9">
    <location>
        <begin position="406"/>
        <end position="646"/>
    </location>
</feature>
<dbReference type="GO" id="GO:0005524">
    <property type="term" value="F:ATP binding"/>
    <property type="evidence" value="ECO:0007669"/>
    <property type="project" value="UniProtKB-KW"/>
</dbReference>
<keyword evidence="3" id="KW-0547">Nucleotide-binding</keyword>
<evidence type="ECO:0000256" key="4">
    <source>
        <dbReference type="ARBA" id="ARBA00022840"/>
    </source>
</evidence>
<dbReference type="InterPro" id="IPR036640">
    <property type="entry name" value="ABC1_TM_sf"/>
</dbReference>
<feature type="transmembrane region" description="Helical" evidence="8">
    <location>
        <begin position="315"/>
        <end position="336"/>
    </location>
</feature>
<dbReference type="Proteomes" id="UP001499854">
    <property type="component" value="Unassembled WGS sequence"/>
</dbReference>
<keyword evidence="5 8" id="KW-1133">Transmembrane helix</keyword>
<evidence type="ECO:0000256" key="8">
    <source>
        <dbReference type="SAM" id="Phobius"/>
    </source>
</evidence>
<sequence>MPIPVTASSPSAASDPAAPVPAAVPAGPPAPPDPLFGHAGHYNTSWSRHDRAMGTSTFRTVAARLPHLVATCLRLAWAADRRAAAVVLAAELATGAFTAFGLLAVNGVLRSLLAAGATVDRLHAAVPSVLLAAGAAAANRCCTAASTGLALRLEPKVRRLAQDRLYQCTNDVELLAFQQGDLKDLIDTAQYGASWIEMAIGRLVDLASGVMALVAVAGVLAVLHPALIGLLPLIVLPGGIAAVKASQQMYRSRLSMLTPNRQLFQLAFLLTNADTAEEIRVHDTGGFLLRHYRRLSDRLAAEQDRLARVRIRSSLTAGAATGVATAAAYGLLFVLVEDHTIPLAAAGAAAYALRTGTAQLTSLVRSVNSLYELGLYIGDWEAACAKAQALAIPAGGAPVERAPEVIEVRDVTFTYPEAEAPALADVTLTIRAGQTVALVGHNGSGKTTLAKILAGLYLPDSGTVSWDGAPLHTLDRRAVFEHVALLSQGFFCWPFSAAANVGIGRHTRFDDADAVTAALRDAGADFVHELPEGVDTLLCKDYDKGVKPSGGQWQKIALARSGHFRDGTLVILDEPTAALDPKAEIDTFDTVRHLLAAKTVIMITHRLGSVRHADHIYSLDGGRIAEQGTFEELLAADGPFARLYRLQASQYVLGEQETTGA</sequence>
<evidence type="ECO:0000256" key="1">
    <source>
        <dbReference type="ARBA" id="ARBA00004651"/>
    </source>
</evidence>
<evidence type="ECO:0000256" key="5">
    <source>
        <dbReference type="ARBA" id="ARBA00022989"/>
    </source>
</evidence>
<feature type="compositionally biased region" description="Low complexity" evidence="7">
    <location>
        <begin position="7"/>
        <end position="25"/>
    </location>
</feature>
<dbReference type="PANTHER" id="PTHR24221:SF646">
    <property type="entry name" value="HAEMOLYSIN SECRETION ATP-BINDING PROTEIN"/>
    <property type="match status" value="1"/>
</dbReference>
<evidence type="ECO:0000259" key="10">
    <source>
        <dbReference type="PROSITE" id="PS50929"/>
    </source>
</evidence>
<feature type="transmembrane region" description="Helical" evidence="8">
    <location>
        <begin position="203"/>
        <end position="221"/>
    </location>
</feature>
<dbReference type="SUPFAM" id="SSF90123">
    <property type="entry name" value="ABC transporter transmembrane region"/>
    <property type="match status" value="1"/>
</dbReference>
<comment type="subcellular location">
    <subcellularLocation>
        <location evidence="1">Cell membrane</location>
        <topology evidence="1">Multi-pass membrane protein</topology>
    </subcellularLocation>
</comment>
<gene>
    <name evidence="11" type="ORF">GCM10009838_22190</name>
</gene>